<evidence type="ECO:0000313" key="5">
    <source>
        <dbReference type="Proteomes" id="UP001620645"/>
    </source>
</evidence>
<dbReference type="SMART" id="SM00408">
    <property type="entry name" value="IGc2"/>
    <property type="match status" value="3"/>
</dbReference>
<dbReference type="InterPro" id="IPR013098">
    <property type="entry name" value="Ig_I-set"/>
</dbReference>
<dbReference type="Pfam" id="PF13895">
    <property type="entry name" value="Ig_2"/>
    <property type="match status" value="1"/>
</dbReference>
<dbReference type="EMBL" id="JBICCN010000083">
    <property type="protein sequence ID" value="KAL3095398.1"/>
    <property type="molecule type" value="Genomic_DNA"/>
</dbReference>
<feature type="domain" description="Ig-like" evidence="3">
    <location>
        <begin position="8"/>
        <end position="110"/>
    </location>
</feature>
<reference evidence="4 5" key="1">
    <citation type="submission" date="2024-10" db="EMBL/GenBank/DDBJ databases">
        <authorList>
            <person name="Kim D."/>
        </authorList>
    </citation>
    <scope>NUCLEOTIDE SEQUENCE [LARGE SCALE GENOMIC DNA]</scope>
    <source>
        <strain evidence="4">Taebaek</strain>
    </source>
</reference>
<dbReference type="InterPro" id="IPR003599">
    <property type="entry name" value="Ig_sub"/>
</dbReference>
<feature type="region of interest" description="Disordered" evidence="1">
    <location>
        <begin position="120"/>
        <end position="143"/>
    </location>
</feature>
<feature type="domain" description="Ig-like" evidence="3">
    <location>
        <begin position="266"/>
        <end position="389"/>
    </location>
</feature>
<dbReference type="SUPFAM" id="SSF48726">
    <property type="entry name" value="Immunoglobulin"/>
    <property type="match status" value="3"/>
</dbReference>
<proteinExistence type="predicted"/>
<keyword evidence="2" id="KW-0472">Membrane</keyword>
<dbReference type="SMART" id="SM00409">
    <property type="entry name" value="IG"/>
    <property type="match status" value="3"/>
</dbReference>
<feature type="compositionally biased region" description="Basic and acidic residues" evidence="1">
    <location>
        <begin position="601"/>
        <end position="635"/>
    </location>
</feature>
<feature type="compositionally biased region" description="Polar residues" evidence="1">
    <location>
        <begin position="273"/>
        <end position="283"/>
    </location>
</feature>
<comment type="caution">
    <text evidence="4">The sequence shown here is derived from an EMBL/GenBank/DDBJ whole genome shotgun (WGS) entry which is preliminary data.</text>
</comment>
<gene>
    <name evidence="4" type="ORF">niasHS_007497</name>
</gene>
<dbReference type="PANTHER" id="PTHR19890:SF10">
    <property type="entry name" value="FIBROBLAST GROWTH FACTOR RECEPTOR-LIKE 1"/>
    <property type="match status" value="1"/>
</dbReference>
<dbReference type="InterPro" id="IPR036179">
    <property type="entry name" value="Ig-like_dom_sf"/>
</dbReference>
<name>A0ABD2JXU2_HETSC</name>
<protein>
    <recommendedName>
        <fullName evidence="3">Ig-like domain-containing protein</fullName>
    </recommendedName>
</protein>
<keyword evidence="2" id="KW-1133">Transmembrane helix</keyword>
<keyword evidence="5" id="KW-1185">Reference proteome</keyword>
<evidence type="ECO:0000259" key="3">
    <source>
        <dbReference type="PROSITE" id="PS50835"/>
    </source>
</evidence>
<accession>A0ABD2JXU2</accession>
<evidence type="ECO:0000313" key="4">
    <source>
        <dbReference type="EMBL" id="KAL3095398.1"/>
    </source>
</evidence>
<feature type="region of interest" description="Disordered" evidence="1">
    <location>
        <begin position="572"/>
        <end position="635"/>
    </location>
</feature>
<dbReference type="PROSITE" id="PS50835">
    <property type="entry name" value="IG_LIKE"/>
    <property type="match status" value="3"/>
</dbReference>
<dbReference type="InterPro" id="IPR052615">
    <property type="entry name" value="FGFRL"/>
</dbReference>
<dbReference type="Pfam" id="PF00047">
    <property type="entry name" value="ig"/>
    <property type="match status" value="1"/>
</dbReference>
<feature type="region of interest" description="Disordered" evidence="1">
    <location>
        <begin position="252"/>
        <end position="283"/>
    </location>
</feature>
<keyword evidence="2" id="KW-0812">Transmembrane</keyword>
<sequence length="635" mass="69014">MASSNAPPELLPMEGQQSRIRIPLGTKVFKLKCPVKMDEDQSGDQSEEALIIKWSKDGAPLTGDDHFRVLSNAERDLRIRTPQVKDSGRYRCTAINEWGHRVVDFELEVFDPNGSIGAQKGALADGGSSLSEKVSAPKWRDPSTPRLTKIHLTPGAALHLQCPPSVGNPLPQVIWTREGVPVSLELTNPNAASFSLDKVRPTDSATYSCKVQNQLGSIQADFLVQVGSSTSEDSSDDQILFGAASSGTFSPSSASALGSFPMPPTPRIDHPSQNENGTASVHGGSTAQLLCRVEWRREKSVIRWLRLMENTETVRTREPNATILRLGEMALLVLDQGSDAVRVEIDSLGERVFINELRIPNVQEEDSGRYFCVVTNPAGQFVFRSAFLRVLGPPPRSPLLLLLSASSPHRLVLLLALLLLVLSLFLCVACRSLPSSSLSVRCICCCRPSSSSPCCPPNDSSASNTFASACSAASSSVPRQKFAASSAPLPPRMPPPLFPPPSVSFAVSPAAHFWPFSETLEGKQQQQKALSLHRTEKGEDEMSRMSSHIYGVIDLSATSVSPLPPPPIYHQPPDLPAAHWNFQSHPTPISPPQRSKLSSSDAKRPIGGESVGRRTNKEQKMPLIEAQRESLEGWR</sequence>
<dbReference type="InterPro" id="IPR013151">
    <property type="entry name" value="Immunoglobulin_dom"/>
</dbReference>
<feature type="domain" description="Ig-like" evidence="3">
    <location>
        <begin position="145"/>
        <end position="225"/>
    </location>
</feature>
<dbReference type="PANTHER" id="PTHR19890">
    <property type="entry name" value="FIBROBLAST GROWTH FACTOR RECEPTOR"/>
    <property type="match status" value="1"/>
</dbReference>
<feature type="compositionally biased region" description="Polar residues" evidence="1">
    <location>
        <begin position="581"/>
        <end position="600"/>
    </location>
</feature>
<dbReference type="InterPro" id="IPR013783">
    <property type="entry name" value="Ig-like_fold"/>
</dbReference>
<organism evidence="4 5">
    <name type="scientific">Heterodera schachtii</name>
    <name type="common">Sugarbeet cyst nematode worm</name>
    <name type="synonym">Tylenchus schachtii</name>
    <dbReference type="NCBI Taxonomy" id="97005"/>
    <lineage>
        <taxon>Eukaryota</taxon>
        <taxon>Metazoa</taxon>
        <taxon>Ecdysozoa</taxon>
        <taxon>Nematoda</taxon>
        <taxon>Chromadorea</taxon>
        <taxon>Rhabditida</taxon>
        <taxon>Tylenchina</taxon>
        <taxon>Tylenchomorpha</taxon>
        <taxon>Tylenchoidea</taxon>
        <taxon>Heteroderidae</taxon>
        <taxon>Heteroderinae</taxon>
        <taxon>Heterodera</taxon>
    </lineage>
</organism>
<dbReference type="InterPro" id="IPR007110">
    <property type="entry name" value="Ig-like_dom"/>
</dbReference>
<evidence type="ECO:0000256" key="1">
    <source>
        <dbReference type="SAM" id="MobiDB-lite"/>
    </source>
</evidence>
<dbReference type="AlphaFoldDB" id="A0ABD2JXU2"/>
<dbReference type="Gene3D" id="2.60.40.10">
    <property type="entry name" value="Immunoglobulins"/>
    <property type="match status" value="3"/>
</dbReference>
<feature type="transmembrane region" description="Helical" evidence="2">
    <location>
        <begin position="411"/>
        <end position="430"/>
    </location>
</feature>
<dbReference type="Pfam" id="PF07679">
    <property type="entry name" value="I-set"/>
    <property type="match status" value="1"/>
</dbReference>
<dbReference type="CDD" id="cd00096">
    <property type="entry name" value="Ig"/>
    <property type="match status" value="2"/>
</dbReference>
<dbReference type="InterPro" id="IPR003598">
    <property type="entry name" value="Ig_sub2"/>
</dbReference>
<evidence type="ECO:0000256" key="2">
    <source>
        <dbReference type="SAM" id="Phobius"/>
    </source>
</evidence>
<dbReference type="Proteomes" id="UP001620645">
    <property type="component" value="Unassembled WGS sequence"/>
</dbReference>